<keyword evidence="2" id="KW-0233">DNA recombination</keyword>
<proteinExistence type="predicted"/>
<feature type="domain" description="Recombinase" evidence="4">
    <location>
        <begin position="156"/>
        <end position="266"/>
    </location>
</feature>
<evidence type="ECO:0000313" key="6">
    <source>
        <dbReference type="Proteomes" id="UP001501319"/>
    </source>
</evidence>
<feature type="domain" description="Resolvase/invertase-type recombinase catalytic" evidence="3">
    <location>
        <begin position="6"/>
        <end position="155"/>
    </location>
</feature>
<dbReference type="Pfam" id="PF00239">
    <property type="entry name" value="Resolvase"/>
    <property type="match status" value="1"/>
</dbReference>
<dbReference type="InterPro" id="IPR038109">
    <property type="entry name" value="DNA_bind_recomb_sf"/>
</dbReference>
<gene>
    <name evidence="5" type="ORF">GCM10009744_07460</name>
</gene>
<evidence type="ECO:0000313" key="5">
    <source>
        <dbReference type="EMBL" id="GAA1622670.1"/>
    </source>
</evidence>
<dbReference type="PROSITE" id="PS51736">
    <property type="entry name" value="RECOMBINASES_3"/>
    <property type="match status" value="1"/>
</dbReference>
<comment type="caution">
    <text evidence="5">The sequence shown here is derived from an EMBL/GenBank/DDBJ whole genome shotgun (WGS) entry which is preliminary data.</text>
</comment>
<sequence>MSVSTSAGAYLRLSNDDGRQGESLSIEGQRADCQRYADRMGWAMVEFVEDGVSASKGLDRPKWNALVDAMANADIQVVLVSKQDRITRDEREWFEFSAMAVLAGVEVHTVEAGNLNLHSEIGMLNAGMRSLFAAFEARLIAARTRRGQETSRAKGNWPYSATFGYGPKGVVKPDQAEWIRWAYDAVLNDGVSSKEIFDEFRANKVLTARGNEFYSVTSVLYALRNPAIAGLLTYKGEVIGKGNWEPIVSEAERDRFCAAIAARRTSDKGHGERKARKYVLAGLVLCGTPGCDLKVMRAQNPGNGRNHYFCCDKRRGGCGARVRGKLLDGIAFLVANQFIQSQQGEPTPERAPFDGSAITETEEQVAEVRSALVAGDMRTSDAIPVLRDLNQRLDALRAAQAAYEAESVEAASWHRTVRESMLTEDGATAMGVRQVLDNVVVLPEGLGFRWESKAGQVHETPLVLDGEGVQVV</sequence>
<evidence type="ECO:0000259" key="3">
    <source>
        <dbReference type="PROSITE" id="PS51736"/>
    </source>
</evidence>
<dbReference type="Gene3D" id="3.90.1750.20">
    <property type="entry name" value="Putative Large Serine Recombinase, Chain B, Domain 2"/>
    <property type="match status" value="1"/>
</dbReference>
<accession>A0ABN2F0V8</accession>
<organism evidence="5 6">
    <name type="scientific">Kribbella alba</name>
    <dbReference type="NCBI Taxonomy" id="190197"/>
    <lineage>
        <taxon>Bacteria</taxon>
        <taxon>Bacillati</taxon>
        <taxon>Actinomycetota</taxon>
        <taxon>Actinomycetes</taxon>
        <taxon>Propionibacteriales</taxon>
        <taxon>Kribbellaceae</taxon>
        <taxon>Kribbella</taxon>
    </lineage>
</organism>
<name>A0ABN2F0V8_9ACTN</name>
<dbReference type="Proteomes" id="UP001501319">
    <property type="component" value="Unassembled WGS sequence"/>
</dbReference>
<evidence type="ECO:0000256" key="1">
    <source>
        <dbReference type="ARBA" id="ARBA00023125"/>
    </source>
</evidence>
<dbReference type="PANTHER" id="PTHR30461:SF2">
    <property type="entry name" value="SERINE RECOMBINASE PINE-RELATED"/>
    <property type="match status" value="1"/>
</dbReference>
<reference evidence="5 6" key="1">
    <citation type="journal article" date="2019" name="Int. J. Syst. Evol. Microbiol.">
        <title>The Global Catalogue of Microorganisms (GCM) 10K type strain sequencing project: providing services to taxonomists for standard genome sequencing and annotation.</title>
        <authorList>
            <consortium name="The Broad Institute Genomics Platform"/>
            <consortium name="The Broad Institute Genome Sequencing Center for Infectious Disease"/>
            <person name="Wu L."/>
            <person name="Ma J."/>
        </authorList>
    </citation>
    <scope>NUCLEOTIDE SEQUENCE [LARGE SCALE GENOMIC DNA]</scope>
    <source>
        <strain evidence="5 6">JCM 14306</strain>
    </source>
</reference>
<dbReference type="SUPFAM" id="SSF53041">
    <property type="entry name" value="Resolvase-like"/>
    <property type="match status" value="1"/>
</dbReference>
<dbReference type="EMBL" id="BAAANE010000002">
    <property type="protein sequence ID" value="GAA1622670.1"/>
    <property type="molecule type" value="Genomic_DNA"/>
</dbReference>
<protein>
    <recommendedName>
        <fullName evidence="7">Recombinase family protein</fullName>
    </recommendedName>
</protein>
<dbReference type="PROSITE" id="PS51737">
    <property type="entry name" value="RECOMBINASE_DNA_BIND"/>
    <property type="match status" value="1"/>
</dbReference>
<dbReference type="SMART" id="SM00857">
    <property type="entry name" value="Resolvase"/>
    <property type="match status" value="1"/>
</dbReference>
<evidence type="ECO:0000256" key="2">
    <source>
        <dbReference type="ARBA" id="ARBA00023172"/>
    </source>
</evidence>
<dbReference type="InterPro" id="IPR011109">
    <property type="entry name" value="DNA_bind_recombinase_dom"/>
</dbReference>
<dbReference type="Gene3D" id="3.40.50.1390">
    <property type="entry name" value="Resolvase, N-terminal catalytic domain"/>
    <property type="match status" value="1"/>
</dbReference>
<dbReference type="Pfam" id="PF07508">
    <property type="entry name" value="Recombinase"/>
    <property type="match status" value="1"/>
</dbReference>
<evidence type="ECO:0008006" key="7">
    <source>
        <dbReference type="Google" id="ProtNLM"/>
    </source>
</evidence>
<dbReference type="InterPro" id="IPR006119">
    <property type="entry name" value="Resolv_N"/>
</dbReference>
<keyword evidence="6" id="KW-1185">Reference proteome</keyword>
<keyword evidence="1" id="KW-0238">DNA-binding</keyword>
<evidence type="ECO:0000259" key="4">
    <source>
        <dbReference type="PROSITE" id="PS51737"/>
    </source>
</evidence>
<dbReference type="CDD" id="cd00338">
    <property type="entry name" value="Ser_Recombinase"/>
    <property type="match status" value="1"/>
</dbReference>
<dbReference type="InterPro" id="IPR050639">
    <property type="entry name" value="SSR_resolvase"/>
</dbReference>
<dbReference type="InterPro" id="IPR036162">
    <property type="entry name" value="Resolvase-like_N_sf"/>
</dbReference>
<dbReference type="PANTHER" id="PTHR30461">
    <property type="entry name" value="DNA-INVERTASE FROM LAMBDOID PROPHAGE"/>
    <property type="match status" value="1"/>
</dbReference>